<organism evidence="1">
    <name type="scientific">viral metagenome</name>
    <dbReference type="NCBI Taxonomy" id="1070528"/>
    <lineage>
        <taxon>unclassified sequences</taxon>
        <taxon>metagenomes</taxon>
        <taxon>organismal metagenomes</taxon>
    </lineage>
</organism>
<name>A0A6C0KZA6_9ZZZZ</name>
<dbReference type="EMBL" id="MN741027">
    <property type="protein sequence ID" value="QHU23322.1"/>
    <property type="molecule type" value="Genomic_DNA"/>
</dbReference>
<protein>
    <recommendedName>
        <fullName evidence="2">Glycosyltransferase</fullName>
    </recommendedName>
</protein>
<accession>A0A6C0KZA6</accession>
<evidence type="ECO:0008006" key="2">
    <source>
        <dbReference type="Google" id="ProtNLM"/>
    </source>
</evidence>
<reference evidence="1" key="1">
    <citation type="journal article" date="2020" name="Nature">
        <title>Giant virus diversity and host interactions through global metagenomics.</title>
        <authorList>
            <person name="Schulz F."/>
            <person name="Roux S."/>
            <person name="Paez-Espino D."/>
            <person name="Jungbluth S."/>
            <person name="Walsh D.A."/>
            <person name="Denef V.J."/>
            <person name="McMahon K.D."/>
            <person name="Konstantinidis K.T."/>
            <person name="Eloe-Fadrosh E.A."/>
            <person name="Kyrpides N.C."/>
            <person name="Woyke T."/>
        </authorList>
    </citation>
    <scope>NUCLEOTIDE SEQUENCE</scope>
    <source>
        <strain evidence="1">GVMAG-S-ERX555907-94</strain>
    </source>
</reference>
<evidence type="ECO:0000313" key="1">
    <source>
        <dbReference type="EMBL" id="QHU23322.1"/>
    </source>
</evidence>
<sequence length="319" mass="37696">MTMNLIYMAKPIYGGWVTFTSHLCLKYNCELFKIGKRTEAKKRKYGYGVDYRNLEIKEIVELKNKVITAVDKHYWEYLHLFPKGTMLIIHDPTELKGKNNPLLSMLDHFKIITIRKTVQEFIKNEFGIDSDFIIHPFYDYLKSDEVSDYYSVSISRIDFDKHTDIILKANQLITDENKKIQLFGAENRLYVHHKLKDLDFTEYWKGKYPKELPMKYQNKDLLNDCKFVVDMSIIKGDGGGTQYTFLEAIYHDCALILHKEWVEQGDLFRKDFNCYVVGYTDNIEKEIADIINSPLDDKYESIVNNSKEIIQSHINVQWF</sequence>
<dbReference type="AlphaFoldDB" id="A0A6C0KZA6"/>
<proteinExistence type="predicted"/>